<dbReference type="AlphaFoldDB" id="A0AA38LRL4"/>
<accession>A0AA38LRL4</accession>
<evidence type="ECO:0000256" key="8">
    <source>
        <dbReference type="ARBA" id="ARBA00046280"/>
    </source>
</evidence>
<keyword evidence="13" id="KW-1185">Reference proteome</keyword>
<name>A0AA38LRL4_9TREE</name>
<feature type="transmembrane region" description="Helical" evidence="10">
    <location>
        <begin position="139"/>
        <end position="162"/>
    </location>
</feature>
<feature type="compositionally biased region" description="Polar residues" evidence="9">
    <location>
        <begin position="1"/>
        <end position="10"/>
    </location>
</feature>
<evidence type="ECO:0000256" key="10">
    <source>
        <dbReference type="SAM" id="Phobius"/>
    </source>
</evidence>
<dbReference type="InterPro" id="IPR000727">
    <property type="entry name" value="T_SNARE_dom"/>
</dbReference>
<dbReference type="FunFam" id="1.20.5.110:FF:000057">
    <property type="entry name" value="SNARE complex subunit (Bet1), putative"/>
    <property type="match status" value="1"/>
</dbReference>
<dbReference type="InterPro" id="IPR039899">
    <property type="entry name" value="BET1_SNARE"/>
</dbReference>
<keyword evidence="6" id="KW-0333">Golgi apparatus</keyword>
<feature type="domain" description="T-SNARE coiled-coil homology" evidence="11">
    <location>
        <begin position="72"/>
        <end position="134"/>
    </location>
</feature>
<protein>
    <recommendedName>
        <fullName evidence="11">t-SNARE coiled-coil homology domain-containing protein</fullName>
    </recommendedName>
</protein>
<evidence type="ECO:0000256" key="4">
    <source>
        <dbReference type="ARBA" id="ARBA00022927"/>
    </source>
</evidence>
<keyword evidence="2" id="KW-0813">Transport</keyword>
<feature type="compositionally biased region" description="Low complexity" evidence="9">
    <location>
        <begin position="42"/>
        <end position="53"/>
    </location>
</feature>
<feature type="region of interest" description="Disordered" evidence="9">
    <location>
        <begin position="1"/>
        <end position="73"/>
    </location>
</feature>
<evidence type="ECO:0000256" key="2">
    <source>
        <dbReference type="ARBA" id="ARBA00022448"/>
    </source>
</evidence>
<proteinExistence type="predicted"/>
<dbReference type="CDD" id="cd15853">
    <property type="entry name" value="SNARE_Bet1"/>
    <property type="match status" value="1"/>
</dbReference>
<evidence type="ECO:0000256" key="1">
    <source>
        <dbReference type="ARBA" id="ARBA00004394"/>
    </source>
</evidence>
<evidence type="ECO:0000256" key="7">
    <source>
        <dbReference type="ARBA" id="ARBA00023136"/>
    </source>
</evidence>
<dbReference type="PROSITE" id="PS50192">
    <property type="entry name" value="T_SNARE"/>
    <property type="match status" value="1"/>
</dbReference>
<dbReference type="Gene3D" id="1.20.5.110">
    <property type="match status" value="1"/>
</dbReference>
<feature type="compositionally biased region" description="Low complexity" evidence="9">
    <location>
        <begin position="11"/>
        <end position="20"/>
    </location>
</feature>
<dbReference type="GeneID" id="77727240"/>
<evidence type="ECO:0000313" key="13">
    <source>
        <dbReference type="Proteomes" id="UP001164286"/>
    </source>
</evidence>
<reference evidence="12" key="1">
    <citation type="journal article" date="2022" name="G3 (Bethesda)">
        <title>High quality genome of the basidiomycete yeast Dioszegia hungarica PDD-24b-2 isolated from cloud water.</title>
        <authorList>
            <person name="Jarrige D."/>
            <person name="Haridas S."/>
            <person name="Bleykasten-Grosshans C."/>
            <person name="Joly M."/>
            <person name="Nadalig T."/>
            <person name="Sancelme M."/>
            <person name="Vuilleumier S."/>
            <person name="Grigoriev I.V."/>
            <person name="Amato P."/>
            <person name="Bringel F."/>
        </authorList>
    </citation>
    <scope>NUCLEOTIDE SEQUENCE</scope>
    <source>
        <strain evidence="12">PDD-24b-2</strain>
    </source>
</reference>
<comment type="caution">
    <text evidence="12">The sequence shown here is derived from an EMBL/GenBank/DDBJ whole genome shotgun (WGS) entry which is preliminary data.</text>
</comment>
<dbReference type="SUPFAM" id="SSF58038">
    <property type="entry name" value="SNARE fusion complex"/>
    <property type="match status" value="1"/>
</dbReference>
<evidence type="ECO:0000256" key="5">
    <source>
        <dbReference type="ARBA" id="ARBA00022989"/>
    </source>
</evidence>
<evidence type="ECO:0000313" key="12">
    <source>
        <dbReference type="EMBL" id="KAI9632623.1"/>
    </source>
</evidence>
<feature type="compositionally biased region" description="Gly residues" evidence="9">
    <location>
        <begin position="54"/>
        <end position="64"/>
    </location>
</feature>
<keyword evidence="7 10" id="KW-0472">Membrane</keyword>
<dbReference type="GO" id="GO:0015031">
    <property type="term" value="P:protein transport"/>
    <property type="evidence" value="ECO:0007669"/>
    <property type="project" value="UniProtKB-KW"/>
</dbReference>
<sequence>MNRRNQLNQRLPQSSSSPSPVLLPPSAGPSSGRVSPAPFPRPGSSSSQYSESPYGGGMGSGSNGSGYSRTAMHLEGQNDDKLEGLLGKVKILKDITVGIGNEVRDSNMELGGMNDAFTSTSNFLNGTYRRMTKMAKRQGGTWCWFLAFVMFVLWLFIVVWWLRR</sequence>
<dbReference type="RefSeq" id="XP_052942400.1">
    <property type="nucleotide sequence ID" value="XM_053088035.1"/>
</dbReference>
<comment type="subcellular location">
    <subcellularLocation>
        <location evidence="8">Endomembrane system</location>
        <topology evidence="8">Single-pass type IV membrane protein</topology>
    </subcellularLocation>
    <subcellularLocation>
        <location evidence="1">Golgi apparatus membrane</location>
    </subcellularLocation>
</comment>
<evidence type="ECO:0000256" key="6">
    <source>
        <dbReference type="ARBA" id="ARBA00023034"/>
    </source>
</evidence>
<evidence type="ECO:0000259" key="11">
    <source>
        <dbReference type="PROSITE" id="PS50192"/>
    </source>
</evidence>
<evidence type="ECO:0000256" key="9">
    <source>
        <dbReference type="SAM" id="MobiDB-lite"/>
    </source>
</evidence>
<gene>
    <name evidence="12" type="ORF">MKK02DRAFT_30390</name>
</gene>
<keyword evidence="3 10" id="KW-0812">Transmembrane</keyword>
<organism evidence="12 13">
    <name type="scientific">Dioszegia hungarica</name>
    <dbReference type="NCBI Taxonomy" id="4972"/>
    <lineage>
        <taxon>Eukaryota</taxon>
        <taxon>Fungi</taxon>
        <taxon>Dikarya</taxon>
        <taxon>Basidiomycota</taxon>
        <taxon>Agaricomycotina</taxon>
        <taxon>Tremellomycetes</taxon>
        <taxon>Tremellales</taxon>
        <taxon>Bulleribasidiaceae</taxon>
        <taxon>Dioszegia</taxon>
    </lineage>
</organism>
<evidence type="ECO:0000256" key="3">
    <source>
        <dbReference type="ARBA" id="ARBA00022692"/>
    </source>
</evidence>
<keyword evidence="5 10" id="KW-1133">Transmembrane helix</keyword>
<dbReference type="Proteomes" id="UP001164286">
    <property type="component" value="Unassembled WGS sequence"/>
</dbReference>
<dbReference type="GO" id="GO:0000139">
    <property type="term" value="C:Golgi membrane"/>
    <property type="evidence" value="ECO:0007669"/>
    <property type="project" value="UniProtKB-SubCell"/>
</dbReference>
<keyword evidence="4" id="KW-0653">Protein transport</keyword>
<dbReference type="PANTHER" id="PTHR12791">
    <property type="entry name" value="GOLGI SNARE BET1-RELATED"/>
    <property type="match status" value="1"/>
</dbReference>
<dbReference type="EMBL" id="JAKWFO010000014">
    <property type="protein sequence ID" value="KAI9632623.1"/>
    <property type="molecule type" value="Genomic_DNA"/>
</dbReference>